<evidence type="ECO:0000256" key="6">
    <source>
        <dbReference type="ARBA" id="ARBA00022494"/>
    </source>
</evidence>
<dbReference type="InterPro" id="IPR002362">
    <property type="entry name" value="LHB-1/5"/>
</dbReference>
<dbReference type="GO" id="GO:0046872">
    <property type="term" value="F:metal ion binding"/>
    <property type="evidence" value="ECO:0007669"/>
    <property type="project" value="UniProtKB-KW"/>
</dbReference>
<dbReference type="GO" id="GO:0019684">
    <property type="term" value="P:photosynthesis, light reaction"/>
    <property type="evidence" value="ECO:0007669"/>
    <property type="project" value="InterPro"/>
</dbReference>
<dbReference type="NCBIfam" id="NF040862">
    <property type="entry name" value="pufB_517_ASD"/>
    <property type="match status" value="1"/>
</dbReference>
<accession>A0A327JSD0</accession>
<proteinExistence type="inferred from homology"/>
<evidence type="ECO:0000256" key="13">
    <source>
        <dbReference type="ARBA" id="ARBA00022991"/>
    </source>
</evidence>
<evidence type="ECO:0000256" key="12">
    <source>
        <dbReference type="ARBA" id="ARBA00022989"/>
    </source>
</evidence>
<keyword evidence="11" id="KW-0076">Bacteriochlorophyll</keyword>
<dbReference type="Pfam" id="PF00556">
    <property type="entry name" value="LHC"/>
    <property type="match status" value="1"/>
</dbReference>
<protein>
    <submittedName>
        <fullName evidence="18">Light-harvesting protein</fullName>
    </submittedName>
</protein>
<keyword evidence="8 16" id="KW-0812">Transmembrane</keyword>
<dbReference type="InterPro" id="IPR023623">
    <property type="entry name" value="Antenna_beta_CS"/>
</dbReference>
<dbReference type="SUPFAM" id="SSF56918">
    <property type="entry name" value="Light-harvesting complex subunits"/>
    <property type="match status" value="1"/>
</dbReference>
<keyword evidence="5" id="KW-1003">Cell membrane</keyword>
<evidence type="ECO:0000313" key="19">
    <source>
        <dbReference type="Proteomes" id="UP000249299"/>
    </source>
</evidence>
<dbReference type="GO" id="GO:0042314">
    <property type="term" value="F:bacteriochlorophyll binding"/>
    <property type="evidence" value="ECO:0007669"/>
    <property type="project" value="UniProtKB-KW"/>
</dbReference>
<gene>
    <name evidence="18" type="ORF">CH339_08765</name>
</gene>
<evidence type="ECO:0000256" key="10">
    <source>
        <dbReference type="ARBA" id="ARBA00022842"/>
    </source>
</evidence>
<evidence type="ECO:0000256" key="4">
    <source>
        <dbReference type="ARBA" id="ARBA00011367"/>
    </source>
</evidence>
<comment type="subunit">
    <text evidence="4">The core complex is formed by different alpha and beta chains, binding bacteriochlorophyll molecules, and arranged most probably in tetrameric structures disposed around the reaction center. The non-pigmented gamma chains may constitute additional components.</text>
</comment>
<evidence type="ECO:0000256" key="15">
    <source>
        <dbReference type="ARBA" id="ARBA00023243"/>
    </source>
</evidence>
<evidence type="ECO:0000256" key="3">
    <source>
        <dbReference type="ARBA" id="ARBA00011052"/>
    </source>
</evidence>
<keyword evidence="7" id="KW-0042">Antenna complex</keyword>
<keyword evidence="6" id="KW-0148">Chlorophyll</keyword>
<dbReference type="OrthoDB" id="7391998at2"/>
<keyword evidence="14 16" id="KW-0472">Membrane</keyword>
<reference evidence="18 19" key="1">
    <citation type="submission" date="2017-07" db="EMBL/GenBank/DDBJ databases">
        <title>Draft Genome Sequences of Select Purple Nonsulfur Bacteria.</title>
        <authorList>
            <person name="Lasarre B."/>
            <person name="Mckinlay J.B."/>
        </authorList>
    </citation>
    <scope>NUCLEOTIDE SEQUENCE [LARGE SCALE GENOMIC DNA]</scope>
    <source>
        <strain evidence="18 19">DSM 11290</strain>
    </source>
</reference>
<evidence type="ECO:0000256" key="2">
    <source>
        <dbReference type="ARBA" id="ARBA00004249"/>
    </source>
</evidence>
<sequence>MASDNSTLSGFSDSEAQEFHKLFIQGFVIFMVIAIIAHFLAWMWRPWIPGPQGYASLSDVGQAVSTFIPMIS</sequence>
<dbReference type="Proteomes" id="UP000249299">
    <property type="component" value="Unassembled WGS sequence"/>
</dbReference>
<dbReference type="InterPro" id="IPR035889">
    <property type="entry name" value="Light-harvesting_complex"/>
</dbReference>
<evidence type="ECO:0000256" key="8">
    <source>
        <dbReference type="ARBA" id="ARBA00022692"/>
    </source>
</evidence>
<evidence type="ECO:0000256" key="11">
    <source>
        <dbReference type="ARBA" id="ARBA00022956"/>
    </source>
</evidence>
<dbReference type="InterPro" id="IPR023624">
    <property type="entry name" value="Antenna_beta_dom_sf"/>
</dbReference>
<dbReference type="Gene3D" id="1.20.5.250">
    <property type="match status" value="1"/>
</dbReference>
<dbReference type="EMBL" id="NPEV01000014">
    <property type="protein sequence ID" value="RAI27802.1"/>
    <property type="molecule type" value="Genomic_DNA"/>
</dbReference>
<keyword evidence="19" id="KW-1185">Reference proteome</keyword>
<feature type="transmembrane region" description="Helical" evidence="16">
    <location>
        <begin position="22"/>
        <end position="44"/>
    </location>
</feature>
<comment type="caution">
    <text evidence="18">The sequence shown here is derived from an EMBL/GenBank/DDBJ whole genome shotgun (WGS) entry which is preliminary data.</text>
</comment>
<evidence type="ECO:0000256" key="1">
    <source>
        <dbReference type="ARBA" id="ARBA00002455"/>
    </source>
</evidence>
<dbReference type="PRINTS" id="PR00674">
    <property type="entry name" value="LIGHTHARVSTB"/>
</dbReference>
<keyword evidence="9" id="KW-0479">Metal-binding</keyword>
<comment type="subcellular location">
    <subcellularLocation>
        <location evidence="2">Cell inner membrane</location>
        <topology evidence="2">Single-pass type II membrane protein</topology>
    </subcellularLocation>
</comment>
<evidence type="ECO:0000256" key="9">
    <source>
        <dbReference type="ARBA" id="ARBA00022723"/>
    </source>
</evidence>
<dbReference type="PROSITE" id="PS00969">
    <property type="entry name" value="ANTENNA_COMP_BETA"/>
    <property type="match status" value="1"/>
</dbReference>
<evidence type="ECO:0000313" key="18">
    <source>
        <dbReference type="EMBL" id="RAI27802.1"/>
    </source>
</evidence>
<comment type="similarity">
    <text evidence="3">Belongs to the antenna complex beta subunit family.</text>
</comment>
<feature type="domain" description="Antenna complex alpha/beta subunit" evidence="17">
    <location>
        <begin position="13"/>
        <end position="48"/>
    </location>
</feature>
<keyword evidence="10" id="KW-0460">Magnesium</keyword>
<keyword evidence="15" id="KW-0437">Light-harvesting polypeptide</keyword>
<dbReference type="GO" id="GO:0005886">
    <property type="term" value="C:plasma membrane"/>
    <property type="evidence" value="ECO:0007669"/>
    <property type="project" value="UniProtKB-SubCell"/>
</dbReference>
<evidence type="ECO:0000256" key="5">
    <source>
        <dbReference type="ARBA" id="ARBA00022475"/>
    </source>
</evidence>
<dbReference type="InterPro" id="IPR000066">
    <property type="entry name" value="Antenna_a/b"/>
</dbReference>
<evidence type="ECO:0000256" key="7">
    <source>
        <dbReference type="ARBA" id="ARBA00022549"/>
    </source>
</evidence>
<organism evidence="18 19">
    <name type="scientific">Rhodobium orientis</name>
    <dbReference type="NCBI Taxonomy" id="34017"/>
    <lineage>
        <taxon>Bacteria</taxon>
        <taxon>Pseudomonadati</taxon>
        <taxon>Pseudomonadota</taxon>
        <taxon>Alphaproteobacteria</taxon>
        <taxon>Hyphomicrobiales</taxon>
        <taxon>Rhodobiaceae</taxon>
        <taxon>Rhodobium</taxon>
    </lineage>
</organism>
<dbReference type="AlphaFoldDB" id="A0A327JSD0"/>
<evidence type="ECO:0000256" key="14">
    <source>
        <dbReference type="ARBA" id="ARBA00023136"/>
    </source>
</evidence>
<comment type="function">
    <text evidence="1">Antenna complexes are light-harvesting systems, which transfer the excitation energy to the reaction centers.</text>
</comment>
<evidence type="ECO:0000259" key="17">
    <source>
        <dbReference type="Pfam" id="PF00556"/>
    </source>
</evidence>
<name>A0A327JSD0_9HYPH</name>
<evidence type="ECO:0000256" key="16">
    <source>
        <dbReference type="SAM" id="Phobius"/>
    </source>
</evidence>
<dbReference type="GO" id="GO:0030077">
    <property type="term" value="C:plasma membrane light-harvesting complex"/>
    <property type="evidence" value="ECO:0007669"/>
    <property type="project" value="InterPro"/>
</dbReference>
<dbReference type="RefSeq" id="WP_111433972.1">
    <property type="nucleotide sequence ID" value="NZ_JACIGG010000008.1"/>
</dbReference>
<keyword evidence="13" id="KW-0157">Chromophore</keyword>
<keyword evidence="12 16" id="KW-1133">Transmembrane helix</keyword>